<evidence type="ECO:0000313" key="2">
    <source>
        <dbReference type="Proteomes" id="UP000009229"/>
    </source>
</evidence>
<dbReference type="KEGG" id="dku:Desku_2483"/>
<dbReference type="AlphaFoldDB" id="A0AAU8PEQ5"/>
<accession>A0AAU8PEQ5</accession>
<sequence>MTFSKKLWMRAVSFVALRELIGLISEHPGGLRAKDIENLVRQERRLETKENRLPSRTTIYHYRNTLLHLGVLIRQKGCYLVNKKNPIVRALLAIISPGTSTLSSDERRLFSQLVIANEDCRHYFFNFFMPDRETYDLDEFISFGQRIAWKTYLSSQGRQVRLYNLDNDKVEYWLRTEDEFQAILYGIRYWARNELIILDEIFLEDKGGVMFPVRAEGTIPDLAISMALLKEVKDETLWTTLSVRDIAFKWGPRYRVPLKRIFGTLSAIRKAYQEYVVLIPTAEAFATITAESPGAEAYQLRSYLQEGGQYISHIRIHRKLKEVFQWGTLSRV</sequence>
<dbReference type="EMBL" id="CP002770">
    <property type="protein sequence ID" value="AEG16011.1"/>
    <property type="molecule type" value="Genomic_DNA"/>
</dbReference>
<dbReference type="Proteomes" id="UP000009229">
    <property type="component" value="Chromosome"/>
</dbReference>
<name>A0AAU8PEQ5_DESK7</name>
<evidence type="ECO:0000313" key="1">
    <source>
        <dbReference type="EMBL" id="AEG16011.1"/>
    </source>
</evidence>
<keyword evidence="2" id="KW-1185">Reference proteome</keyword>
<dbReference type="RefSeq" id="WP_013823522.1">
    <property type="nucleotide sequence ID" value="NC_015573.1"/>
</dbReference>
<proteinExistence type="predicted"/>
<evidence type="ECO:0008006" key="3">
    <source>
        <dbReference type="Google" id="ProtNLM"/>
    </source>
</evidence>
<organism evidence="1 2">
    <name type="scientific">Desulfofundulus kuznetsovii (strain DSM 6115 / VKM B-1805 / 17)</name>
    <name type="common">Desulfotomaculum kuznetsovii</name>
    <dbReference type="NCBI Taxonomy" id="760568"/>
    <lineage>
        <taxon>Bacteria</taxon>
        <taxon>Bacillati</taxon>
        <taxon>Bacillota</taxon>
        <taxon>Clostridia</taxon>
        <taxon>Eubacteriales</taxon>
        <taxon>Peptococcaceae</taxon>
        <taxon>Desulfofundulus</taxon>
    </lineage>
</organism>
<reference evidence="2" key="1">
    <citation type="submission" date="2011-05" db="EMBL/GenBank/DDBJ databases">
        <title>Complete sequence of Desulfotomaculum kuznetsovii DSM 6115.</title>
        <authorList>
            <person name="Lucas S."/>
            <person name="Han J."/>
            <person name="Lapidus A."/>
            <person name="Cheng J.-F."/>
            <person name="Goodwin L."/>
            <person name="Pitluck S."/>
            <person name="Peters L."/>
            <person name="Mikhailova N."/>
            <person name="Lu M."/>
            <person name="Saunders E."/>
            <person name="Han C."/>
            <person name="Tapia R."/>
            <person name="Land M."/>
            <person name="Hauser L."/>
            <person name="Kyrpides N."/>
            <person name="Ivanova N."/>
            <person name="Pagani I."/>
            <person name="Nazina T."/>
            <person name="Ivanova A."/>
            <person name="Parshina S."/>
            <person name="Kuever J."/>
            <person name="Muyzer G."/>
            <person name="Plugge C."/>
            <person name="Stams A."/>
            <person name="Woyke T."/>
        </authorList>
    </citation>
    <scope>NUCLEOTIDE SEQUENCE [LARGE SCALE GENOMIC DNA]</scope>
    <source>
        <strain evidence="2">DSM 6115 / VKM B-1805 / 17</strain>
    </source>
</reference>
<protein>
    <recommendedName>
        <fullName evidence="3">WYL domain-containing protein</fullName>
    </recommendedName>
</protein>
<gene>
    <name evidence="1" type="ordered locus">Desku_2483</name>
</gene>